<dbReference type="InterPro" id="IPR038056">
    <property type="entry name" value="YjbR-like_sf"/>
</dbReference>
<dbReference type="RefSeq" id="WP_125118525.1">
    <property type="nucleotide sequence ID" value="NZ_AP019309.1"/>
</dbReference>
<evidence type="ECO:0000313" key="1">
    <source>
        <dbReference type="EMBL" id="BBH25591.1"/>
    </source>
</evidence>
<dbReference type="InParanoid" id="A0A3G9JI44"/>
<proteinExistence type="predicted"/>
<dbReference type="SUPFAM" id="SSF142906">
    <property type="entry name" value="YjbR-like"/>
    <property type="match status" value="1"/>
</dbReference>
<evidence type="ECO:0000313" key="2">
    <source>
        <dbReference type="Proteomes" id="UP000268059"/>
    </source>
</evidence>
<gene>
    <name evidence="1" type="ORF">SG0102_05250</name>
</gene>
<dbReference type="KEGG" id="ebm:SG0102_05250"/>
<dbReference type="Proteomes" id="UP000268059">
    <property type="component" value="Chromosome"/>
</dbReference>
<sequence length="312" mass="36100">MTIEEEVFAYKVKNEDKLKQAGFLKTARGYEKTYDLTNDFYAVITIDEQVHGHVYDRDTKEEYALVHVAHTSGFSAVIREDYRQLLETIAKTCFEEAMFDSPQANRLAKWTFDTYGIKPDEPFQKVSGHVFRNEDGKWFGLIMRMNTKVLDGQDRLCEVLNVKKTQEGIGYPAYHMNKKTWISIILDDSYSDEVIAALMQKSYETLSPRKAWLLPANSTYFDVEAYFDHATRVAWHARNKMKKGDQVFVYLSAPYSCLLYHCQVVSIGEEMILEKVEKYKRGEWSLEVLKSYGVKAVRSARSVPDALLKVLI</sequence>
<dbReference type="AlphaFoldDB" id="A0A3G9JI44"/>
<keyword evidence="2" id="KW-1185">Reference proteome</keyword>
<organism evidence="1 2">
    <name type="scientific">Intestinibaculum porci</name>
    <dbReference type="NCBI Taxonomy" id="2487118"/>
    <lineage>
        <taxon>Bacteria</taxon>
        <taxon>Bacillati</taxon>
        <taxon>Bacillota</taxon>
        <taxon>Erysipelotrichia</taxon>
        <taxon>Erysipelotrichales</taxon>
        <taxon>Erysipelotrichaceae</taxon>
        <taxon>Intestinibaculum</taxon>
    </lineage>
</organism>
<protein>
    <recommendedName>
        <fullName evidence="3">MmcQ family protein</fullName>
    </recommendedName>
</protein>
<reference evidence="1 2" key="1">
    <citation type="submission" date="2018-11" db="EMBL/GenBank/DDBJ databases">
        <title>Novel Erysipelotrichaceae bacterium isolated from small intestine of a swine.</title>
        <authorList>
            <person name="Kim J.S."/>
            <person name="Choe H."/>
            <person name="Lee Y.R."/>
            <person name="Kim K.M."/>
            <person name="Park D.S."/>
        </authorList>
    </citation>
    <scope>NUCLEOTIDE SEQUENCE [LARGE SCALE GENOMIC DNA]</scope>
    <source>
        <strain evidence="1 2">SG0102</strain>
    </source>
</reference>
<name>A0A3G9JI44_9FIRM</name>
<dbReference type="EMBL" id="AP019309">
    <property type="protein sequence ID" value="BBH25591.1"/>
    <property type="molecule type" value="Genomic_DNA"/>
</dbReference>
<dbReference type="Gene3D" id="3.90.1150.30">
    <property type="match status" value="1"/>
</dbReference>
<dbReference type="InterPro" id="IPR007351">
    <property type="entry name" value="YjbR"/>
</dbReference>
<accession>A0A3G9JI44</accession>
<dbReference type="PANTHER" id="PTHR35145:SF1">
    <property type="entry name" value="CYTOPLASMIC PROTEIN"/>
    <property type="match status" value="1"/>
</dbReference>
<dbReference type="OrthoDB" id="9789813at2"/>
<evidence type="ECO:0008006" key="3">
    <source>
        <dbReference type="Google" id="ProtNLM"/>
    </source>
</evidence>
<dbReference type="PANTHER" id="PTHR35145">
    <property type="entry name" value="CYTOPLASMIC PROTEIN-RELATED"/>
    <property type="match status" value="1"/>
</dbReference>